<comment type="caution">
    <text evidence="3">The sequence shown here is derived from an EMBL/GenBank/DDBJ whole genome shotgun (WGS) entry which is preliminary data.</text>
</comment>
<dbReference type="EMBL" id="CAJVRL010000052">
    <property type="protein sequence ID" value="CAG8953861.1"/>
    <property type="molecule type" value="Genomic_DNA"/>
</dbReference>
<feature type="transmembrane region" description="Helical" evidence="1">
    <location>
        <begin position="32"/>
        <end position="52"/>
    </location>
</feature>
<dbReference type="AlphaFoldDB" id="A0A9N9KUC2"/>
<accession>A0A9N9KUC2</accession>
<gene>
    <name evidence="3" type="ORF">HYFRA_00006754</name>
</gene>
<reference evidence="3" key="1">
    <citation type="submission" date="2021-07" db="EMBL/GenBank/DDBJ databases">
        <authorList>
            <person name="Durling M."/>
        </authorList>
    </citation>
    <scope>NUCLEOTIDE SEQUENCE</scope>
</reference>
<name>A0A9N9KUC2_9HELO</name>
<evidence type="ECO:0000256" key="2">
    <source>
        <dbReference type="SAM" id="SignalP"/>
    </source>
</evidence>
<proteinExistence type="predicted"/>
<keyword evidence="2" id="KW-0732">Signal</keyword>
<evidence type="ECO:0000313" key="3">
    <source>
        <dbReference type="EMBL" id="CAG8953861.1"/>
    </source>
</evidence>
<protein>
    <submittedName>
        <fullName evidence="3">Uncharacterized protein</fullName>
    </submittedName>
</protein>
<feature type="signal peptide" evidence="2">
    <location>
        <begin position="1"/>
        <end position="19"/>
    </location>
</feature>
<sequence length="60" mass="6432">MKFLNCLLALAFVSPGITAALSRKATTCYTDNIYTSLNAVAMGYITLLVFAMKLANAIIV</sequence>
<keyword evidence="1" id="KW-0472">Membrane</keyword>
<keyword evidence="1" id="KW-1133">Transmembrane helix</keyword>
<evidence type="ECO:0000256" key="1">
    <source>
        <dbReference type="SAM" id="Phobius"/>
    </source>
</evidence>
<keyword evidence="1" id="KW-0812">Transmembrane</keyword>
<feature type="chain" id="PRO_5040289653" evidence="2">
    <location>
        <begin position="20"/>
        <end position="60"/>
    </location>
</feature>
<organism evidence="3 4">
    <name type="scientific">Hymenoscyphus fraxineus</name>
    <dbReference type="NCBI Taxonomy" id="746836"/>
    <lineage>
        <taxon>Eukaryota</taxon>
        <taxon>Fungi</taxon>
        <taxon>Dikarya</taxon>
        <taxon>Ascomycota</taxon>
        <taxon>Pezizomycotina</taxon>
        <taxon>Leotiomycetes</taxon>
        <taxon>Helotiales</taxon>
        <taxon>Helotiaceae</taxon>
        <taxon>Hymenoscyphus</taxon>
    </lineage>
</organism>
<dbReference type="Proteomes" id="UP000696280">
    <property type="component" value="Unassembled WGS sequence"/>
</dbReference>
<keyword evidence="4" id="KW-1185">Reference proteome</keyword>
<evidence type="ECO:0000313" key="4">
    <source>
        <dbReference type="Proteomes" id="UP000696280"/>
    </source>
</evidence>